<dbReference type="EMBL" id="CDNC01000023">
    <property type="protein sequence ID" value="CEM62266.1"/>
    <property type="molecule type" value="Genomic_DNA"/>
</dbReference>
<proteinExistence type="predicted"/>
<dbReference type="Proteomes" id="UP000042527">
    <property type="component" value="Unassembled WGS sequence"/>
</dbReference>
<evidence type="ECO:0000313" key="1">
    <source>
        <dbReference type="EMBL" id="CEM62266.1"/>
    </source>
</evidence>
<keyword evidence="2" id="KW-1185">Reference proteome</keyword>
<protein>
    <submittedName>
        <fullName evidence="1">Uncharacterized protein</fullName>
    </submittedName>
</protein>
<reference evidence="2" key="1">
    <citation type="submission" date="2015-01" db="EMBL/GenBank/DDBJ databases">
        <authorList>
            <person name="Manzoor Shahid"/>
            <person name="Zubair Saima"/>
        </authorList>
    </citation>
    <scope>NUCLEOTIDE SEQUENCE [LARGE SCALE GENOMIC DNA]</scope>
    <source>
        <strain evidence="2">V1</strain>
    </source>
</reference>
<evidence type="ECO:0000313" key="2">
    <source>
        <dbReference type="Proteomes" id="UP000042527"/>
    </source>
</evidence>
<name>A0A0B7H001_TREPH</name>
<accession>A0A0B7H001</accession>
<gene>
    <name evidence="1" type="ORF">TPHV1_30161</name>
</gene>
<sequence>MILEVGFAHTAILDIEAKPALCKILYNILIIQITLYKLLYV</sequence>
<organism evidence="1 2">
    <name type="scientific">Treponema phagedenis</name>
    <dbReference type="NCBI Taxonomy" id="162"/>
    <lineage>
        <taxon>Bacteria</taxon>
        <taxon>Pseudomonadati</taxon>
        <taxon>Spirochaetota</taxon>
        <taxon>Spirochaetia</taxon>
        <taxon>Spirochaetales</taxon>
        <taxon>Treponemataceae</taxon>
        <taxon>Treponema</taxon>
    </lineage>
</organism>
<dbReference type="AlphaFoldDB" id="A0A0B7H001"/>